<keyword evidence="2" id="KW-0328">Glycosyltransferase</keyword>
<dbReference type="Proteomes" id="UP000825051">
    <property type="component" value="Chromosome"/>
</dbReference>
<name>A0A8F9TVD6_9BACT</name>
<dbReference type="EMBL" id="CP080507">
    <property type="protein sequence ID" value="QYM78762.1"/>
    <property type="molecule type" value="Genomic_DNA"/>
</dbReference>
<feature type="transmembrane region" description="Helical" evidence="1">
    <location>
        <begin position="341"/>
        <end position="360"/>
    </location>
</feature>
<keyword evidence="1" id="KW-0812">Transmembrane</keyword>
<accession>A0A8F9TVD6</accession>
<protein>
    <submittedName>
        <fullName evidence="2">Glycosyltransferase family 39 protein</fullName>
        <ecNumber evidence="2">2.4.-.-</ecNumber>
    </submittedName>
</protein>
<dbReference type="RefSeq" id="WP_220161866.1">
    <property type="nucleotide sequence ID" value="NZ_CP080507.1"/>
</dbReference>
<dbReference type="GO" id="GO:0016757">
    <property type="term" value="F:glycosyltransferase activity"/>
    <property type="evidence" value="ECO:0007669"/>
    <property type="project" value="UniProtKB-KW"/>
</dbReference>
<evidence type="ECO:0000256" key="1">
    <source>
        <dbReference type="SAM" id="Phobius"/>
    </source>
</evidence>
<feature type="transmembrane region" description="Helical" evidence="1">
    <location>
        <begin position="411"/>
        <end position="428"/>
    </location>
</feature>
<keyword evidence="1" id="KW-1133">Transmembrane helix</keyword>
<keyword evidence="2" id="KW-0808">Transferase</keyword>
<feature type="transmembrane region" description="Helical" evidence="1">
    <location>
        <begin position="372"/>
        <end position="399"/>
    </location>
</feature>
<feature type="transmembrane region" description="Helical" evidence="1">
    <location>
        <begin position="435"/>
        <end position="456"/>
    </location>
</feature>
<feature type="transmembrane region" description="Helical" evidence="1">
    <location>
        <begin position="39"/>
        <end position="59"/>
    </location>
</feature>
<feature type="transmembrane region" description="Helical" evidence="1">
    <location>
        <begin position="216"/>
        <end position="233"/>
    </location>
</feature>
<keyword evidence="1" id="KW-0472">Membrane</keyword>
<evidence type="ECO:0000313" key="2">
    <source>
        <dbReference type="EMBL" id="QYM78762.1"/>
    </source>
</evidence>
<gene>
    <name evidence="2" type="ORF">K0B96_15880</name>
</gene>
<reference evidence="2" key="1">
    <citation type="submission" date="2021-08" db="EMBL/GenBank/DDBJ databases">
        <title>Genome of a novel bacterium of the phylum Verrucomicrobia, Oleiharenicola sp. KSB-15.</title>
        <authorList>
            <person name="Chung J.-H."/>
            <person name="Ahn J.-H."/>
            <person name="Yoon Y."/>
            <person name="Kim D.-Y."/>
            <person name="An S.-H."/>
            <person name="Park I."/>
            <person name="Yeon J."/>
        </authorList>
    </citation>
    <scope>NUCLEOTIDE SEQUENCE</scope>
    <source>
        <strain evidence="2">KSB-15</strain>
    </source>
</reference>
<keyword evidence="3" id="KW-1185">Reference proteome</keyword>
<feature type="transmembrane region" description="Helical" evidence="1">
    <location>
        <begin position="253"/>
        <end position="272"/>
    </location>
</feature>
<organism evidence="2 3">
    <name type="scientific">Horticoccus luteus</name>
    <dbReference type="NCBI Taxonomy" id="2862869"/>
    <lineage>
        <taxon>Bacteria</taxon>
        <taxon>Pseudomonadati</taxon>
        <taxon>Verrucomicrobiota</taxon>
        <taxon>Opitutia</taxon>
        <taxon>Opitutales</taxon>
        <taxon>Opitutaceae</taxon>
        <taxon>Horticoccus</taxon>
    </lineage>
</organism>
<dbReference type="AlphaFoldDB" id="A0A8F9TVD6"/>
<feature type="transmembrane region" description="Helical" evidence="1">
    <location>
        <begin position="7"/>
        <end position="27"/>
    </location>
</feature>
<evidence type="ECO:0000313" key="3">
    <source>
        <dbReference type="Proteomes" id="UP000825051"/>
    </source>
</evidence>
<feature type="transmembrane region" description="Helical" evidence="1">
    <location>
        <begin position="187"/>
        <end position="204"/>
    </location>
</feature>
<feature type="transmembrane region" description="Helical" evidence="1">
    <location>
        <begin position="279"/>
        <end position="298"/>
    </location>
</feature>
<feature type="transmembrane region" description="Helical" evidence="1">
    <location>
        <begin position="161"/>
        <end position="181"/>
    </location>
</feature>
<dbReference type="EC" id="2.4.-.-" evidence="2"/>
<proteinExistence type="predicted"/>
<sequence>MLARADVRLACFGLAGVGAVYLGFLGLSVMTAEAVVKRGGYYVMFVTFVLCGAVLWRWWRRRSAVREGLTGRQRWLVAGTIAGLSLLAINAEPYRSKILNDEFVLQSTAFNMHFFREVATMVRGYEVEGVFISTNNYLDKRPYFYPFVVSLAHDLTGYRPLNAYVVNSLLLPLALLLAFVVGRQLTGWRGGLLAVLLLGGLPLLGQNATGSGMELLNVVMILATLAIAGAYLARPSEEAVAALALTAVLLAQSRYESALYAAPVAVVVLLGWWRAQRVILPWAAIVAPLLLIPCALQNKVLSNSPLLWELKEETTTRFSLSYLQDNAISAAKFLFNTSPELANSLLLSVLGGLGMVWLAWRASRRRRGGQPWSGAQWALLCFSAAIVGNTVLVFCYYWSSFADRMASRFSLPLNLLLAFAAVLLVAGIERRGRALTWLCGAAACFVLGVTTTRYAFHYYSHLGIDEIEWERRLVRSLPAGERLIITNKSSLPWLLEERPAIMIDRAKLVADRLHYQLQRPRFHEILVIQSLRPASANGDHQLVPEELLPESFKLQLLAEKRFGTKIDRVSRLVAIDPAPKPPSAVSTKGAGSS</sequence>
<dbReference type="KEGG" id="ole:K0B96_15880"/>